<feature type="region of interest" description="Disordered" evidence="1">
    <location>
        <begin position="1"/>
        <end position="23"/>
    </location>
</feature>
<name>A0A507EBG3_9FUNG</name>
<dbReference type="Proteomes" id="UP000318582">
    <property type="component" value="Unassembled WGS sequence"/>
</dbReference>
<keyword evidence="2" id="KW-0812">Transmembrane</keyword>
<dbReference type="AlphaFoldDB" id="A0A507EBG3"/>
<organism evidence="3 4">
    <name type="scientific">Powellomyces hirtus</name>
    <dbReference type="NCBI Taxonomy" id="109895"/>
    <lineage>
        <taxon>Eukaryota</taxon>
        <taxon>Fungi</taxon>
        <taxon>Fungi incertae sedis</taxon>
        <taxon>Chytridiomycota</taxon>
        <taxon>Chytridiomycota incertae sedis</taxon>
        <taxon>Chytridiomycetes</taxon>
        <taxon>Spizellomycetales</taxon>
        <taxon>Powellomycetaceae</taxon>
        <taxon>Powellomyces</taxon>
    </lineage>
</organism>
<dbReference type="EMBL" id="QEAQ01000010">
    <property type="protein sequence ID" value="TPX61081.1"/>
    <property type="molecule type" value="Genomic_DNA"/>
</dbReference>
<protein>
    <submittedName>
        <fullName evidence="3">Uncharacterized protein</fullName>
    </submittedName>
</protein>
<evidence type="ECO:0000256" key="1">
    <source>
        <dbReference type="SAM" id="MobiDB-lite"/>
    </source>
</evidence>
<keyword evidence="2" id="KW-1133">Transmembrane helix</keyword>
<evidence type="ECO:0000313" key="3">
    <source>
        <dbReference type="EMBL" id="TPX61081.1"/>
    </source>
</evidence>
<evidence type="ECO:0000256" key="2">
    <source>
        <dbReference type="SAM" id="Phobius"/>
    </source>
</evidence>
<evidence type="ECO:0000313" key="4">
    <source>
        <dbReference type="Proteomes" id="UP000318582"/>
    </source>
</evidence>
<keyword evidence="2" id="KW-0472">Membrane</keyword>
<reference evidence="3 4" key="1">
    <citation type="journal article" date="2019" name="Sci. Rep.">
        <title>Comparative genomics of chytrid fungi reveal insights into the obligate biotrophic and pathogenic lifestyle of Synchytrium endobioticum.</title>
        <authorList>
            <person name="van de Vossenberg B.T.L.H."/>
            <person name="Warris S."/>
            <person name="Nguyen H.D.T."/>
            <person name="van Gent-Pelzer M.P.E."/>
            <person name="Joly D.L."/>
            <person name="van de Geest H.C."/>
            <person name="Bonants P.J.M."/>
            <person name="Smith D.S."/>
            <person name="Levesque C.A."/>
            <person name="van der Lee T.A.J."/>
        </authorList>
    </citation>
    <scope>NUCLEOTIDE SEQUENCE [LARGE SCALE GENOMIC DNA]</scope>
    <source>
        <strain evidence="3 4">CBS 809.83</strain>
    </source>
</reference>
<proteinExistence type="predicted"/>
<feature type="compositionally biased region" description="Polar residues" evidence="1">
    <location>
        <begin position="1"/>
        <end position="13"/>
    </location>
</feature>
<sequence>MHLSTSLLSNTLRKPTGGIPRTVEPRNPAAGFFKAPPKAPWRYYVISFAFGFAVGSALEYSVIKAGYYDIMRWSEARKVAKDRMEMEEAVALLEEYKKTGKLPSLD</sequence>
<gene>
    <name evidence="3" type="ORF">PhCBS80983_g01327</name>
</gene>
<keyword evidence="4" id="KW-1185">Reference proteome</keyword>
<feature type="transmembrane region" description="Helical" evidence="2">
    <location>
        <begin position="41"/>
        <end position="63"/>
    </location>
</feature>
<accession>A0A507EBG3</accession>
<comment type="caution">
    <text evidence="3">The sequence shown here is derived from an EMBL/GenBank/DDBJ whole genome shotgun (WGS) entry which is preliminary data.</text>
</comment>